<gene>
    <name evidence="2" type="ORF">ENU09_02960</name>
    <name evidence="3" type="ORF">ENU20_01760</name>
</gene>
<sequence length="239" mass="27821">MVREKITRRSEYRVVNYSDEHWRLLRDLRSIAIEILKVLHKRGIEAYVHGSVARGDVKKNSDVDIVILDPIPPYLVEHVLEENNIEVIARYIIVATPTCTPKAKIVLDSEEKRTISFPLYPYKPREFEFYKFGGIIDLNELLKEKRVPGVNKKLMFIEPTEQGHVEFSIMGYENLVASKLGVSIETVYERVSVLSRRDEIGRTGIFVEYMLNPEETFEEALENILKKHSIIKESLKDRM</sequence>
<dbReference type="CDD" id="cd05403">
    <property type="entry name" value="NT_KNTase_like"/>
    <property type="match status" value="1"/>
</dbReference>
<dbReference type="EMBL" id="DTBP01000014">
    <property type="protein sequence ID" value="HGQ73789.1"/>
    <property type="molecule type" value="Genomic_DNA"/>
</dbReference>
<dbReference type="SUPFAM" id="SSF81301">
    <property type="entry name" value="Nucleotidyltransferase"/>
    <property type="match status" value="1"/>
</dbReference>
<organism evidence="3">
    <name type="scientific">Staphylothermus marinus</name>
    <dbReference type="NCBI Taxonomy" id="2280"/>
    <lineage>
        <taxon>Archaea</taxon>
        <taxon>Thermoproteota</taxon>
        <taxon>Thermoprotei</taxon>
        <taxon>Desulfurococcales</taxon>
        <taxon>Desulfurococcaceae</taxon>
        <taxon>Staphylothermus</taxon>
    </lineage>
</organism>
<dbReference type="AlphaFoldDB" id="A0A7C4NPB0"/>
<dbReference type="Pfam" id="PF01909">
    <property type="entry name" value="NTP_transf_2"/>
    <property type="match status" value="1"/>
</dbReference>
<reference evidence="3" key="1">
    <citation type="journal article" date="2020" name="mSystems">
        <title>Genome- and Community-Level Interaction Insights into Carbon Utilization and Element Cycling Functions of Hydrothermarchaeota in Hydrothermal Sediment.</title>
        <authorList>
            <person name="Zhou Z."/>
            <person name="Liu Y."/>
            <person name="Xu W."/>
            <person name="Pan J."/>
            <person name="Luo Z.H."/>
            <person name="Li M."/>
        </authorList>
    </citation>
    <scope>NUCLEOTIDE SEQUENCE [LARGE SCALE GENOMIC DNA]</scope>
    <source>
        <strain evidence="2">SpSt-638</strain>
        <strain evidence="3">SpSt-648</strain>
    </source>
</reference>
<evidence type="ECO:0000313" key="2">
    <source>
        <dbReference type="EMBL" id="HGQ59658.1"/>
    </source>
</evidence>
<feature type="domain" description="Polymerase nucleotidyl transferase" evidence="1">
    <location>
        <begin position="32"/>
        <end position="95"/>
    </location>
</feature>
<dbReference type="InterPro" id="IPR043519">
    <property type="entry name" value="NT_sf"/>
</dbReference>
<protein>
    <submittedName>
        <fullName evidence="3">DNA polymerase subunit beta</fullName>
    </submittedName>
</protein>
<dbReference type="EMBL" id="DTBE01000076">
    <property type="protein sequence ID" value="HGQ59658.1"/>
    <property type="molecule type" value="Genomic_DNA"/>
</dbReference>
<dbReference type="InterPro" id="IPR002934">
    <property type="entry name" value="Polymerase_NTP_transf_dom"/>
</dbReference>
<proteinExistence type="predicted"/>
<evidence type="ECO:0000259" key="1">
    <source>
        <dbReference type="Pfam" id="PF01909"/>
    </source>
</evidence>
<comment type="caution">
    <text evidence="3">The sequence shown here is derived from an EMBL/GenBank/DDBJ whole genome shotgun (WGS) entry which is preliminary data.</text>
</comment>
<dbReference type="PIRSF" id="PIRSF005928">
    <property type="entry name" value="Nucleotidltrnsf"/>
    <property type="match status" value="1"/>
</dbReference>
<dbReference type="Gene3D" id="3.30.460.10">
    <property type="entry name" value="Beta Polymerase, domain 2"/>
    <property type="match status" value="1"/>
</dbReference>
<name>A0A7C4NPB0_STAMA</name>
<dbReference type="GO" id="GO:0016779">
    <property type="term" value="F:nucleotidyltransferase activity"/>
    <property type="evidence" value="ECO:0007669"/>
    <property type="project" value="InterPro"/>
</dbReference>
<evidence type="ECO:0000313" key="3">
    <source>
        <dbReference type="EMBL" id="HGQ73789.1"/>
    </source>
</evidence>
<accession>A0A7C4NPB0</accession>
<dbReference type="InterPro" id="IPR009185">
    <property type="entry name" value="Nucleotidl_trans"/>
</dbReference>